<feature type="region of interest" description="Disordered" evidence="1">
    <location>
        <begin position="20"/>
        <end position="91"/>
    </location>
</feature>
<dbReference type="PaxDb" id="4097-A0A1S4B6H5"/>
<evidence type="ECO:0000256" key="1">
    <source>
        <dbReference type="SAM" id="MobiDB-lite"/>
    </source>
</evidence>
<dbReference type="KEGG" id="nta:107804957"/>
<sequence>MEAQKKEAAENILAIAAEGLVDEGTSTMPESQGEGTPLLGEKGTMVLFEPPAPEEAIGNPADETDPIPEETGQELSSQVIFDPAPSPHFDVEPLESIPHVVRPSDEDAQDDVVLSTRFKIRKPVVTPEPPSKRPTIRLQP</sequence>
<dbReference type="OrthoDB" id="1243192at2759"/>
<feature type="compositionally biased region" description="Polar residues" evidence="1">
    <location>
        <begin position="24"/>
        <end position="34"/>
    </location>
</feature>
<protein>
    <submittedName>
        <fullName evidence="2">Uncharacterized protein</fullName>
    </submittedName>
</protein>
<name>A0A1S4B6H5_TOBAC</name>
<evidence type="ECO:0000313" key="2">
    <source>
        <dbReference type="RefSeq" id="XP_016484398.1"/>
    </source>
</evidence>
<dbReference type="RefSeq" id="XP_016484398.1">
    <property type="nucleotide sequence ID" value="XM_016628912.1"/>
</dbReference>
<accession>A0A1S4B6H5</accession>
<gene>
    <name evidence="2" type="primary">LOC107804957</name>
</gene>
<organism evidence="2">
    <name type="scientific">Nicotiana tabacum</name>
    <name type="common">Common tobacco</name>
    <dbReference type="NCBI Taxonomy" id="4097"/>
    <lineage>
        <taxon>Eukaryota</taxon>
        <taxon>Viridiplantae</taxon>
        <taxon>Streptophyta</taxon>
        <taxon>Embryophyta</taxon>
        <taxon>Tracheophyta</taxon>
        <taxon>Spermatophyta</taxon>
        <taxon>Magnoliopsida</taxon>
        <taxon>eudicotyledons</taxon>
        <taxon>Gunneridae</taxon>
        <taxon>Pentapetalae</taxon>
        <taxon>asterids</taxon>
        <taxon>lamiids</taxon>
        <taxon>Solanales</taxon>
        <taxon>Solanaceae</taxon>
        <taxon>Nicotianoideae</taxon>
        <taxon>Nicotianeae</taxon>
        <taxon>Nicotiana</taxon>
    </lineage>
</organism>
<dbReference type="AlphaFoldDB" id="A0A1S4B6H5"/>
<reference evidence="2" key="1">
    <citation type="submission" date="2025-08" db="UniProtKB">
        <authorList>
            <consortium name="RefSeq"/>
        </authorList>
    </citation>
    <scope>IDENTIFICATION</scope>
</reference>
<proteinExistence type="predicted"/>
<feature type="compositionally biased region" description="Acidic residues" evidence="1">
    <location>
        <begin position="62"/>
        <end position="72"/>
    </location>
</feature>